<organism evidence="2 3">
    <name type="scientific">Mobilisporobacter senegalensis</name>
    <dbReference type="NCBI Taxonomy" id="1329262"/>
    <lineage>
        <taxon>Bacteria</taxon>
        <taxon>Bacillati</taxon>
        <taxon>Bacillota</taxon>
        <taxon>Clostridia</taxon>
        <taxon>Lachnospirales</taxon>
        <taxon>Lachnospiraceae</taxon>
        <taxon>Mobilisporobacter</taxon>
    </lineage>
</organism>
<dbReference type="InterPro" id="IPR010281">
    <property type="entry name" value="DUF885"/>
</dbReference>
<accession>A0A3N1XZC0</accession>
<sequence>MKNAKKRYLLCLLFILLVMIPSCRKSTEDVLNTREVFNQLTNELFLKEVKSDSISLNYTLANPENYGIHEYTPTLGNYGIDSTIEGLASSENYLERLKEIDYDVLTSEQKLTYDILEYLFIQDNSLDNMLLYPESLSPTLGIQSQLPVLLAEYKFYDKEDIDDYIELLYCTYDYFKEIINYEQAKSKDGLFMSDYIADEIIEQCNAFTKKKDNNLLISVFNEKISTFSGLTKEEIKTYKTQNKKAVLENVIPAYNLLASSLTKLKGTGVNDGGLCNFPKGKSYYEYLVKAQTGSSKTIAELIELLDNTMNNNINEIQKIASSNPDAINKMLQVTYDLQDPNEILDYLKEAIKEDYPPLSDVNYTVKYVDDSLEEYLSPAFYLTPALDDYKENSIYINQSPKYDMSSIFTTLAHEGYPGHLYQCVYFNQQSPDPIRSILNFGGYSEGWATYVELESYYLAGFEKDVAALLEKNNAAILALYARVDIGVNYEGWTFDDTSSYLKEQLNLTDKETIRNFYYAVIEDPANYLKYTIGYLEFLELRDKAQTALKDDFKLKDFHEFILNTGPAPFEIISKRLDIYMDGKS</sequence>
<evidence type="ECO:0000256" key="1">
    <source>
        <dbReference type="SAM" id="SignalP"/>
    </source>
</evidence>
<dbReference type="RefSeq" id="WP_123608038.1">
    <property type="nucleotide sequence ID" value="NZ_RJVG01000001.1"/>
</dbReference>
<dbReference type="PANTHER" id="PTHR33361">
    <property type="entry name" value="GLR0591 PROTEIN"/>
    <property type="match status" value="1"/>
</dbReference>
<evidence type="ECO:0000313" key="3">
    <source>
        <dbReference type="Proteomes" id="UP000273083"/>
    </source>
</evidence>
<protein>
    <submittedName>
        <fullName evidence="2">Uncharacterized protein (DUF885 family)</fullName>
    </submittedName>
</protein>
<dbReference type="AlphaFoldDB" id="A0A3N1XZC0"/>
<gene>
    <name evidence="2" type="ORF">EDD66_101579</name>
</gene>
<dbReference type="PANTHER" id="PTHR33361:SF2">
    <property type="entry name" value="DUF885 DOMAIN-CONTAINING PROTEIN"/>
    <property type="match status" value="1"/>
</dbReference>
<feature type="chain" id="PRO_5038830019" evidence="1">
    <location>
        <begin position="25"/>
        <end position="584"/>
    </location>
</feature>
<feature type="signal peptide" evidence="1">
    <location>
        <begin position="1"/>
        <end position="24"/>
    </location>
</feature>
<comment type="caution">
    <text evidence="2">The sequence shown here is derived from an EMBL/GenBank/DDBJ whole genome shotgun (WGS) entry which is preliminary data.</text>
</comment>
<keyword evidence="1" id="KW-0732">Signal</keyword>
<dbReference type="Proteomes" id="UP000273083">
    <property type="component" value="Unassembled WGS sequence"/>
</dbReference>
<reference evidence="2 3" key="1">
    <citation type="submission" date="2018-11" db="EMBL/GenBank/DDBJ databases">
        <title>Genomic Encyclopedia of Type Strains, Phase IV (KMG-IV): sequencing the most valuable type-strain genomes for metagenomic binning, comparative biology and taxonomic classification.</title>
        <authorList>
            <person name="Goeker M."/>
        </authorList>
    </citation>
    <scope>NUCLEOTIDE SEQUENCE [LARGE SCALE GENOMIC DNA]</scope>
    <source>
        <strain evidence="2 3">DSM 26537</strain>
    </source>
</reference>
<dbReference type="OrthoDB" id="9760040at2"/>
<dbReference type="Pfam" id="PF05960">
    <property type="entry name" value="DUF885"/>
    <property type="match status" value="1"/>
</dbReference>
<proteinExistence type="predicted"/>
<evidence type="ECO:0000313" key="2">
    <source>
        <dbReference type="EMBL" id="ROR31956.1"/>
    </source>
</evidence>
<keyword evidence="3" id="KW-1185">Reference proteome</keyword>
<name>A0A3N1XZC0_9FIRM</name>
<dbReference type="EMBL" id="RJVG01000001">
    <property type="protein sequence ID" value="ROR31956.1"/>
    <property type="molecule type" value="Genomic_DNA"/>
</dbReference>